<dbReference type="AlphaFoldDB" id="E1QEL7"/>
<dbReference type="Gene3D" id="3.30.450.20">
    <property type="entry name" value="PAS domain"/>
    <property type="match status" value="1"/>
</dbReference>
<feature type="domain" description="EAL" evidence="2">
    <location>
        <begin position="16"/>
        <end position="271"/>
    </location>
</feature>
<dbReference type="PANTHER" id="PTHR33121:SF76">
    <property type="entry name" value="SIGNALING PROTEIN"/>
    <property type="match status" value="1"/>
</dbReference>
<proteinExistence type="predicted"/>
<dbReference type="InterPro" id="IPR001633">
    <property type="entry name" value="EAL_dom"/>
</dbReference>
<reference evidence="3 4" key="1">
    <citation type="journal article" date="2010" name="Stand. Genomic Sci.">
        <title>Complete genome sequence of Desulfarculus baarsii type strain (2st14).</title>
        <authorList>
            <person name="Sun H."/>
            <person name="Spring S."/>
            <person name="Lapidus A."/>
            <person name="Davenport K."/>
            <person name="Del Rio T.G."/>
            <person name="Tice H."/>
            <person name="Nolan M."/>
            <person name="Copeland A."/>
            <person name="Cheng J.F."/>
            <person name="Lucas S."/>
            <person name="Tapia R."/>
            <person name="Goodwin L."/>
            <person name="Pitluck S."/>
            <person name="Ivanova N."/>
            <person name="Pagani I."/>
            <person name="Mavromatis K."/>
            <person name="Ovchinnikova G."/>
            <person name="Pati A."/>
            <person name="Chen A."/>
            <person name="Palaniappan K."/>
            <person name="Hauser L."/>
            <person name="Chang Y.J."/>
            <person name="Jeffries C.D."/>
            <person name="Detter J.C."/>
            <person name="Han C."/>
            <person name="Rohde M."/>
            <person name="Brambilla E."/>
            <person name="Goker M."/>
            <person name="Woyke T."/>
            <person name="Bristow J."/>
            <person name="Eisen J.A."/>
            <person name="Markowitz V."/>
            <person name="Hugenholtz P."/>
            <person name="Kyrpides N.C."/>
            <person name="Klenk H.P."/>
            <person name="Land M."/>
        </authorList>
    </citation>
    <scope>NUCLEOTIDE SEQUENCE [LARGE SCALE GENOMIC DNA]</scope>
    <source>
        <strain evidence="4">ATCC 33931 / DSM 2075 / LMG 7858 / VKM B-1802 / 2st14</strain>
    </source>
</reference>
<accession>E1QEL7</accession>
<organism evidence="3 4">
    <name type="scientific">Desulfarculus baarsii (strain ATCC 33931 / DSM 2075 / LMG 7858 / VKM B-1802 / 2st14)</name>
    <dbReference type="NCBI Taxonomy" id="644282"/>
    <lineage>
        <taxon>Bacteria</taxon>
        <taxon>Pseudomonadati</taxon>
        <taxon>Thermodesulfobacteriota</taxon>
        <taxon>Desulfarculia</taxon>
        <taxon>Desulfarculales</taxon>
        <taxon>Desulfarculaceae</taxon>
        <taxon>Desulfarculus</taxon>
    </lineage>
</organism>
<keyword evidence="4" id="KW-1185">Reference proteome</keyword>
<dbReference type="eggNOG" id="COG2200">
    <property type="taxonomic scope" value="Bacteria"/>
</dbReference>
<dbReference type="InterPro" id="IPR029151">
    <property type="entry name" value="Sensor-like_sf"/>
</dbReference>
<dbReference type="EMBL" id="CP002085">
    <property type="protein sequence ID" value="ADK84003.1"/>
    <property type="molecule type" value="Genomic_DNA"/>
</dbReference>
<feature type="region of interest" description="Disordered" evidence="1">
    <location>
        <begin position="1"/>
        <end position="21"/>
    </location>
</feature>
<dbReference type="CDD" id="cd01948">
    <property type="entry name" value="EAL"/>
    <property type="match status" value="1"/>
</dbReference>
<protein>
    <submittedName>
        <fullName evidence="3">Diguanylate phosphodiesterase</fullName>
    </submittedName>
</protein>
<dbReference type="OrthoDB" id="9813903at2"/>
<dbReference type="RefSeq" id="WP_013257458.1">
    <property type="nucleotide sequence ID" value="NC_014365.1"/>
</dbReference>
<sequence>MNGQAPQQQRPQPRPTPGLSPADVAAIIERELVRSHYQPVVSMMAQAVIGYEALARASHPFTGQPVPPPELFRAARACGLLLELDRLCRRKALEGFRALPRRRRDQVVSINFEASLLDQGVAGSNHLLRAVEAAGLDPATVAIEIIESKVRDMDSLQRFVETYRAHGFVLALDDVGSGHSNLERIALLKPDVIKIDRSLVQDLDRHFYKQQVVRALVALGHSIGALVLAEGVERQEEAIAALDMGVNLLQGYLLGRPSEDGGAANGASRGEIGELAACLRQHAMANAVRSKEWGRRLEQVESSLLAMVSGVALADIEARLREMIRVHPWLECVYVLDENGRQVSETVCAPHKINYRGQVLYRPAPKGADQSLKRYYLLLGAGLERYVSTPYISMASGNRCVTVSSWFHAADGRRFILCADFDAETLE</sequence>
<evidence type="ECO:0000259" key="2">
    <source>
        <dbReference type="PROSITE" id="PS50883"/>
    </source>
</evidence>
<feature type="compositionally biased region" description="Low complexity" evidence="1">
    <location>
        <begin position="1"/>
        <end position="11"/>
    </location>
</feature>
<dbReference type="Gene3D" id="3.20.20.450">
    <property type="entry name" value="EAL domain"/>
    <property type="match status" value="1"/>
</dbReference>
<dbReference type="Pfam" id="PF00563">
    <property type="entry name" value="EAL"/>
    <property type="match status" value="1"/>
</dbReference>
<dbReference type="SUPFAM" id="SSF141868">
    <property type="entry name" value="EAL domain-like"/>
    <property type="match status" value="1"/>
</dbReference>
<dbReference type="InterPro" id="IPR050706">
    <property type="entry name" value="Cyclic-di-GMP_PDE-like"/>
</dbReference>
<dbReference type="PANTHER" id="PTHR33121">
    <property type="entry name" value="CYCLIC DI-GMP PHOSPHODIESTERASE PDEF"/>
    <property type="match status" value="1"/>
</dbReference>
<dbReference type="CDD" id="cd18773">
    <property type="entry name" value="PDC1_HK_sensor"/>
    <property type="match status" value="1"/>
</dbReference>
<dbReference type="SMART" id="SM00052">
    <property type="entry name" value="EAL"/>
    <property type="match status" value="1"/>
</dbReference>
<dbReference type="KEGG" id="dbr:Deba_0631"/>
<dbReference type="PROSITE" id="PS50883">
    <property type="entry name" value="EAL"/>
    <property type="match status" value="1"/>
</dbReference>
<dbReference type="SUPFAM" id="SSF103190">
    <property type="entry name" value="Sensory domain-like"/>
    <property type="match status" value="1"/>
</dbReference>
<dbReference type="STRING" id="644282.Deba_0631"/>
<gene>
    <name evidence="3" type="ordered locus">Deba_0631</name>
</gene>
<name>E1QEL7_DESB2</name>
<dbReference type="InterPro" id="IPR035919">
    <property type="entry name" value="EAL_sf"/>
</dbReference>
<dbReference type="GO" id="GO:0071111">
    <property type="term" value="F:cyclic-guanylate-specific phosphodiesterase activity"/>
    <property type="evidence" value="ECO:0007669"/>
    <property type="project" value="InterPro"/>
</dbReference>
<dbReference type="HOGENOM" id="CLU_015702_0_1_7"/>
<evidence type="ECO:0000256" key="1">
    <source>
        <dbReference type="SAM" id="MobiDB-lite"/>
    </source>
</evidence>
<dbReference type="Proteomes" id="UP000009047">
    <property type="component" value="Chromosome"/>
</dbReference>
<evidence type="ECO:0000313" key="4">
    <source>
        <dbReference type="Proteomes" id="UP000009047"/>
    </source>
</evidence>
<evidence type="ECO:0000313" key="3">
    <source>
        <dbReference type="EMBL" id="ADK84003.1"/>
    </source>
</evidence>